<dbReference type="PANTHER" id="PTHR35788">
    <property type="entry name" value="EXPORTED PROTEIN-RELATED"/>
    <property type="match status" value="1"/>
</dbReference>
<reference evidence="3" key="1">
    <citation type="submission" date="2017-09" db="EMBL/GenBank/DDBJ databases">
        <title>Depth-based differentiation of microbial function through sediment-hosted aquifers and enrichment of novel symbionts in the deep terrestrial subsurface.</title>
        <authorList>
            <person name="Probst A.J."/>
            <person name="Ladd B."/>
            <person name="Jarett J.K."/>
            <person name="Geller-Mcgrath D.E."/>
            <person name="Sieber C.M.K."/>
            <person name="Emerson J.B."/>
            <person name="Anantharaman K."/>
            <person name="Thomas B.C."/>
            <person name="Malmstrom R."/>
            <person name="Stieglmeier M."/>
            <person name="Klingl A."/>
            <person name="Woyke T."/>
            <person name="Ryan C.M."/>
            <person name="Banfield J.F."/>
        </authorList>
    </citation>
    <scope>NUCLEOTIDE SEQUENCE [LARGE SCALE GENOMIC DNA]</scope>
</reference>
<protein>
    <recommendedName>
        <fullName evidence="1">YoaR-like putative peptidoglycan binding domain-containing protein</fullName>
    </recommendedName>
</protein>
<dbReference type="Pfam" id="PF12229">
    <property type="entry name" value="PG_binding_4"/>
    <property type="match status" value="2"/>
</dbReference>
<feature type="domain" description="YoaR-like putative peptidoglycan binding" evidence="1">
    <location>
        <begin position="105"/>
        <end position="202"/>
    </location>
</feature>
<dbReference type="Gene3D" id="3.10.20.800">
    <property type="match status" value="1"/>
</dbReference>
<organism evidence="2 3">
    <name type="scientific">Candidatus Buchananbacteria bacterium CG10_big_fil_rev_8_21_14_0_10_42_9</name>
    <dbReference type="NCBI Taxonomy" id="1974526"/>
    <lineage>
        <taxon>Bacteria</taxon>
        <taxon>Candidatus Buchananiibacteriota</taxon>
    </lineage>
</organism>
<dbReference type="SUPFAM" id="SSF143985">
    <property type="entry name" value="L,D-transpeptidase pre-catalytic domain-like"/>
    <property type="match status" value="1"/>
</dbReference>
<evidence type="ECO:0000259" key="1">
    <source>
        <dbReference type="Pfam" id="PF12229"/>
    </source>
</evidence>
<name>A0A2H0W157_9BACT</name>
<comment type="caution">
    <text evidence="2">The sequence shown here is derived from an EMBL/GenBank/DDBJ whole genome shotgun (WGS) entry which is preliminary data.</text>
</comment>
<dbReference type="InterPro" id="IPR022029">
    <property type="entry name" value="YoaR-like_PG-bd"/>
</dbReference>
<feature type="domain" description="YoaR-like putative peptidoglycan binding" evidence="1">
    <location>
        <begin position="252"/>
        <end position="337"/>
    </location>
</feature>
<dbReference type="InterPro" id="IPR007391">
    <property type="entry name" value="Vancomycin_resist_VanW"/>
</dbReference>
<dbReference type="Pfam" id="PF04294">
    <property type="entry name" value="VanW"/>
    <property type="match status" value="1"/>
</dbReference>
<gene>
    <name evidence="2" type="ORF">COT81_03150</name>
</gene>
<proteinExistence type="predicted"/>
<accession>A0A2H0W157</accession>
<evidence type="ECO:0000313" key="3">
    <source>
        <dbReference type="Proteomes" id="UP000230935"/>
    </source>
</evidence>
<dbReference type="Proteomes" id="UP000230935">
    <property type="component" value="Unassembled WGS sequence"/>
</dbReference>
<sequence>MKNTFFKNIKVKILIVIFVLIISAIPAASYGYHLFHQGKILPGVKIGEMDVSGLTPAEARKILSNYQNKILEDGLQFVFEDNHISINPIVTGIEDPDASYWLFDFDIDRTISNAYNFGRENNLFFDAYNQLRLGVSPVVIPLEVSIFESELLNALETNFSDFEKPALSAELVYDDGFEITSEVPGLAFDYKGILTQIKNDLTNVRYATTTLQLAYDEPIVKKSQTDEVLKLAASIAQSDLPKLIYKNRSWELPSEASTTWLNLQAFEGQVTLTLDEEKVTKFLENIAKSINTEMQNATFVLSDSGKVTSFKPHRDGQELNFKKTYDLITTSVLNSKTDDIELPVAVVEANIKTADVNDLGIVELLGEGRSDFSGSPVNRRHNISVGVAALNGVLIKPDEEFSLINALGDIDAANGYRQELVIKGGKTIPEYGGGLCQIGTTTFRTALDAGLNITQRRNHSYRVSYYEPAGTDATIYDPWPDFRFINDTGKNILFKAEVNPNNQDELIFQFWGTSDGRVATRTAPIIYNITPPPPTKWIETTDLDPGETKCTELAHNGADTVFTQTITYSNGETKKIDYKSHYVPWQQVCLRGVEELSSATEKSDEVASEEAVDSLN</sequence>
<dbReference type="InterPro" id="IPR038054">
    <property type="entry name" value="LD_TPept-like_central_sf"/>
</dbReference>
<dbReference type="AlphaFoldDB" id="A0A2H0W157"/>
<dbReference type="EMBL" id="PEZZ01000023">
    <property type="protein sequence ID" value="PIS05066.1"/>
    <property type="molecule type" value="Genomic_DNA"/>
</dbReference>
<dbReference type="InterPro" id="IPR052913">
    <property type="entry name" value="Glycopeptide_resist_protein"/>
</dbReference>
<dbReference type="PANTHER" id="PTHR35788:SF1">
    <property type="entry name" value="EXPORTED PROTEIN"/>
    <property type="match status" value="1"/>
</dbReference>
<evidence type="ECO:0000313" key="2">
    <source>
        <dbReference type="EMBL" id="PIS05066.1"/>
    </source>
</evidence>